<evidence type="ECO:0008006" key="3">
    <source>
        <dbReference type="Google" id="ProtNLM"/>
    </source>
</evidence>
<name>A0A5Q0TKI3_9VIBR</name>
<dbReference type="Proteomes" id="UP000348942">
    <property type="component" value="Chromosome 2"/>
</dbReference>
<proteinExistence type="predicted"/>
<dbReference type="EMBL" id="CP045700">
    <property type="protein sequence ID" value="QGA66585.1"/>
    <property type="molecule type" value="Genomic_DNA"/>
</dbReference>
<accession>A0A5Q0TKI3</accession>
<sequence>MKVLVEYTQAGLYKDQTWGAPIKRKKGQLQAVEPAFAATLIKTQKACLRTDIDGEIIISHGSHH</sequence>
<keyword evidence="2" id="KW-1185">Reference proteome</keyword>
<protein>
    <recommendedName>
        <fullName evidence="3">C factor cell-cell signaling protein</fullName>
    </recommendedName>
</protein>
<dbReference type="RefSeq" id="WP_153448718.1">
    <property type="nucleotide sequence ID" value="NZ_CP045700.1"/>
</dbReference>
<reference evidence="1 2" key="1">
    <citation type="submission" date="2019-10" db="EMBL/GenBank/DDBJ databases">
        <title>Vibrio sp. nov., isolated from Coralline algae surface.</title>
        <authorList>
            <person name="Geng Y."/>
            <person name="Zhang X."/>
        </authorList>
    </citation>
    <scope>NUCLEOTIDE SEQUENCE [LARGE SCALE GENOMIC DNA]</scope>
    <source>
        <strain evidence="1 2">SM1977</strain>
    </source>
</reference>
<dbReference type="AlphaFoldDB" id="A0A5Q0TKI3"/>
<evidence type="ECO:0000313" key="2">
    <source>
        <dbReference type="Proteomes" id="UP000348942"/>
    </source>
</evidence>
<organism evidence="1 2">
    <name type="scientific">Vibrio algicola</name>
    <dbReference type="NCBI Taxonomy" id="2662262"/>
    <lineage>
        <taxon>Bacteria</taxon>
        <taxon>Pseudomonadati</taxon>
        <taxon>Pseudomonadota</taxon>
        <taxon>Gammaproteobacteria</taxon>
        <taxon>Vibrionales</taxon>
        <taxon>Vibrionaceae</taxon>
        <taxon>Vibrio</taxon>
    </lineage>
</organism>
<evidence type="ECO:0000313" key="1">
    <source>
        <dbReference type="EMBL" id="QGA66585.1"/>
    </source>
</evidence>
<gene>
    <name evidence="1" type="ORF">GFB47_14320</name>
</gene>